<keyword evidence="5" id="KW-0479">Metal-binding</keyword>
<dbReference type="AlphaFoldDB" id="A0A1G5PD89"/>
<evidence type="ECO:0000313" key="13">
    <source>
        <dbReference type="EMBL" id="SCZ47061.1"/>
    </source>
</evidence>
<dbReference type="Pfam" id="PF01435">
    <property type="entry name" value="Peptidase_M48"/>
    <property type="match status" value="1"/>
</dbReference>
<keyword evidence="3 13" id="KW-0645">Protease</keyword>
<accession>A0A1G5PD89</accession>
<keyword evidence="7" id="KW-0862">Zinc</keyword>
<dbReference type="InterPro" id="IPR001915">
    <property type="entry name" value="Peptidase_M48"/>
</dbReference>
<dbReference type="GO" id="GO:0046872">
    <property type="term" value="F:metal ion binding"/>
    <property type="evidence" value="ECO:0007669"/>
    <property type="project" value="UniProtKB-KW"/>
</dbReference>
<dbReference type="GO" id="GO:0006508">
    <property type="term" value="P:proteolysis"/>
    <property type="evidence" value="ECO:0007669"/>
    <property type="project" value="UniProtKB-KW"/>
</dbReference>
<dbReference type="InterPro" id="IPR029024">
    <property type="entry name" value="TerB-like"/>
</dbReference>
<keyword evidence="6" id="KW-0378">Hydrolase</keyword>
<evidence type="ECO:0000256" key="2">
    <source>
        <dbReference type="ARBA" id="ARBA00022475"/>
    </source>
</evidence>
<dbReference type="CDD" id="cd07340">
    <property type="entry name" value="M48B_Htpx_like"/>
    <property type="match status" value="1"/>
</dbReference>
<evidence type="ECO:0000256" key="4">
    <source>
        <dbReference type="ARBA" id="ARBA00022692"/>
    </source>
</evidence>
<evidence type="ECO:0000256" key="11">
    <source>
        <dbReference type="SAM" id="Phobius"/>
    </source>
</evidence>
<feature type="transmembrane region" description="Helical" evidence="11">
    <location>
        <begin position="52"/>
        <end position="72"/>
    </location>
</feature>
<evidence type="ECO:0000256" key="7">
    <source>
        <dbReference type="ARBA" id="ARBA00022833"/>
    </source>
</evidence>
<evidence type="ECO:0000259" key="12">
    <source>
        <dbReference type="Pfam" id="PF01435"/>
    </source>
</evidence>
<evidence type="ECO:0000256" key="5">
    <source>
        <dbReference type="ARBA" id="ARBA00022723"/>
    </source>
</evidence>
<sequence length="619" mass="66590">MRFLDDQAAARRRTRLCLALLALVVLLMALASAGLALVFLPREVIDYLGGRGATLVKTGLAFTGIIAGASFWKVRQLARQGGEAVVRRLGAVPLDDQTDPRTRQLHNVVAEMALAAGVPVPRLYLLPDEPAINAFISGYGPADASLCLTRGALQLLNRDELQGVVAHEFSHLLNGDMRLNLRLLGWLHGISLIADLGQELFSDRTSTITRVDGNHLLGWLLGTVLLAVGGCGLFFANLIQAAAARSRERLADASAVQFTRQPQGLANALKKIAAHPLQGRLYHRRARSVAHMVLGDSGASWFATHPPVLERIQLLEPDFDEWQLERLRAEALLPMGVAYVAGGTPPASPPPTAVALPVAPALADTPLRTLPPALLEVLRQPQQAAELLLALAGTPPAASGGEGARWVNSLHASLRLPVAQLTFPAIRQLPRPVLRQLLIDLKAGFAAAPDLELSRYCLAQVIQRQLIASLAPGRQRLSGRGKLAQARTAVLTFYAVAAEQSHDDVQAARRAFLLAVARTFPGLHCSYAPPRPWRPALDGALAQLAQLSVAARTLVLEGLLCLIEADERVQTAELELLRLYCTVLELPYPALDEYLSLADDKLSQKGCRSADTGQVISAL</sequence>
<dbReference type="Proteomes" id="UP000183046">
    <property type="component" value="Unassembled WGS sequence"/>
</dbReference>
<dbReference type="EMBL" id="FMWB01000012">
    <property type="protein sequence ID" value="SCZ47061.1"/>
    <property type="molecule type" value="Genomic_DNA"/>
</dbReference>
<dbReference type="PANTHER" id="PTHR43221">
    <property type="entry name" value="PROTEASE HTPX"/>
    <property type="match status" value="1"/>
</dbReference>
<dbReference type="SUPFAM" id="SSF158682">
    <property type="entry name" value="TerB-like"/>
    <property type="match status" value="1"/>
</dbReference>
<name>A0A1G5PD89_9PSED</name>
<feature type="transmembrane region" description="Helical" evidence="11">
    <location>
        <begin position="216"/>
        <end position="239"/>
    </location>
</feature>
<dbReference type="OrthoDB" id="15218at2"/>
<feature type="domain" description="Peptidase M48" evidence="12">
    <location>
        <begin position="101"/>
        <end position="316"/>
    </location>
</feature>
<reference evidence="14" key="1">
    <citation type="submission" date="2016-10" db="EMBL/GenBank/DDBJ databases">
        <authorList>
            <person name="de Groot N.N."/>
        </authorList>
    </citation>
    <scope>NUCLEOTIDE SEQUENCE [LARGE SCALE GENOMIC DNA]</scope>
    <source>
        <strain evidence="14">DSM 15758</strain>
    </source>
</reference>
<evidence type="ECO:0000256" key="1">
    <source>
        <dbReference type="ARBA" id="ARBA00001947"/>
    </source>
</evidence>
<keyword evidence="4 11" id="KW-0812">Transmembrane</keyword>
<evidence type="ECO:0000256" key="10">
    <source>
        <dbReference type="ARBA" id="ARBA00023136"/>
    </source>
</evidence>
<organism evidence="13 14">
    <name type="scientific">Pseudomonas oryzihabitans</name>
    <dbReference type="NCBI Taxonomy" id="47885"/>
    <lineage>
        <taxon>Bacteria</taxon>
        <taxon>Pseudomonadati</taxon>
        <taxon>Pseudomonadota</taxon>
        <taxon>Gammaproteobacteria</taxon>
        <taxon>Pseudomonadales</taxon>
        <taxon>Pseudomonadaceae</taxon>
        <taxon>Pseudomonas</taxon>
    </lineage>
</organism>
<comment type="caution">
    <text evidence="13">The sequence shown here is derived from an EMBL/GenBank/DDBJ whole genome shotgun (WGS) entry which is preliminary data.</text>
</comment>
<evidence type="ECO:0000313" key="14">
    <source>
        <dbReference type="Proteomes" id="UP000183046"/>
    </source>
</evidence>
<keyword evidence="10 11" id="KW-0472">Membrane</keyword>
<comment type="cofactor">
    <cofactor evidence="1">
        <name>Zn(2+)</name>
        <dbReference type="ChEBI" id="CHEBI:29105"/>
    </cofactor>
</comment>
<dbReference type="InterPro" id="IPR050083">
    <property type="entry name" value="HtpX_protease"/>
</dbReference>
<protein>
    <submittedName>
        <fullName evidence="13">Zn-dependent protease with chaperone function</fullName>
    </submittedName>
</protein>
<dbReference type="RefSeq" id="WP_074584668.1">
    <property type="nucleotide sequence ID" value="NZ_FMWB01000012.1"/>
</dbReference>
<evidence type="ECO:0000256" key="8">
    <source>
        <dbReference type="ARBA" id="ARBA00022989"/>
    </source>
</evidence>
<keyword evidence="8 11" id="KW-1133">Transmembrane helix</keyword>
<dbReference type="GO" id="GO:0004222">
    <property type="term" value="F:metalloendopeptidase activity"/>
    <property type="evidence" value="ECO:0007669"/>
    <property type="project" value="InterPro"/>
</dbReference>
<dbReference type="Gene3D" id="3.30.2010.10">
    <property type="entry name" value="Metalloproteases ('zincins'), catalytic domain"/>
    <property type="match status" value="1"/>
</dbReference>
<evidence type="ECO:0000256" key="6">
    <source>
        <dbReference type="ARBA" id="ARBA00022801"/>
    </source>
</evidence>
<evidence type="ECO:0000256" key="3">
    <source>
        <dbReference type="ARBA" id="ARBA00022670"/>
    </source>
</evidence>
<keyword evidence="9" id="KW-0482">Metalloprotease</keyword>
<dbReference type="PANTHER" id="PTHR43221:SF2">
    <property type="entry name" value="PROTEASE HTPX HOMOLOG"/>
    <property type="match status" value="1"/>
</dbReference>
<keyword evidence="2" id="KW-1003">Cell membrane</keyword>
<evidence type="ECO:0000256" key="9">
    <source>
        <dbReference type="ARBA" id="ARBA00023049"/>
    </source>
</evidence>
<gene>
    <name evidence="13" type="ORF">SAMN05216279_11214</name>
</gene>
<proteinExistence type="predicted"/>